<accession>A0A4R9B1R1</accession>
<gene>
    <name evidence="3" type="ORF">E3T48_13855</name>
</gene>
<evidence type="ECO:0000313" key="4">
    <source>
        <dbReference type="Proteomes" id="UP000298313"/>
    </source>
</evidence>
<protein>
    <recommendedName>
        <fullName evidence="5">Transposase DDE domain-containing protein</fullName>
    </recommendedName>
</protein>
<evidence type="ECO:0000313" key="3">
    <source>
        <dbReference type="EMBL" id="TFD73950.1"/>
    </source>
</evidence>
<evidence type="ECO:0000256" key="1">
    <source>
        <dbReference type="SAM" id="MobiDB-lite"/>
    </source>
</evidence>
<keyword evidence="2" id="KW-0812">Transmembrane</keyword>
<dbReference type="AlphaFoldDB" id="A0A4R9B1R1"/>
<keyword evidence="4" id="KW-1185">Reference proteome</keyword>
<dbReference type="Proteomes" id="UP000298313">
    <property type="component" value="Unassembled WGS sequence"/>
</dbReference>
<proteinExistence type="predicted"/>
<feature type="compositionally biased region" description="Gly residues" evidence="1">
    <location>
        <begin position="257"/>
        <end position="271"/>
    </location>
</feature>
<dbReference type="OrthoDB" id="119867at2"/>
<feature type="compositionally biased region" description="Low complexity" evidence="1">
    <location>
        <begin position="219"/>
        <end position="234"/>
    </location>
</feature>
<reference evidence="3 4" key="1">
    <citation type="submission" date="2019-03" db="EMBL/GenBank/DDBJ databases">
        <title>Genomics of glacier-inhabiting Cryobacterium strains.</title>
        <authorList>
            <person name="Liu Q."/>
            <person name="Xin Y.-H."/>
        </authorList>
    </citation>
    <scope>NUCLEOTIDE SEQUENCE [LARGE SCALE GENOMIC DNA]</scope>
    <source>
        <strain evidence="3 4">Hh4</strain>
    </source>
</reference>
<feature type="compositionally biased region" description="Polar residues" evidence="1">
    <location>
        <begin position="235"/>
        <end position="244"/>
    </location>
</feature>
<organism evidence="3 4">
    <name type="scientific">Cryobacterium fucosi</name>
    <dbReference type="NCBI Taxonomy" id="1259157"/>
    <lineage>
        <taxon>Bacteria</taxon>
        <taxon>Bacillati</taxon>
        <taxon>Actinomycetota</taxon>
        <taxon>Actinomycetes</taxon>
        <taxon>Micrococcales</taxon>
        <taxon>Microbacteriaceae</taxon>
        <taxon>Cryobacterium</taxon>
    </lineage>
</organism>
<comment type="caution">
    <text evidence="3">The sequence shown here is derived from an EMBL/GenBank/DDBJ whole genome shotgun (WGS) entry which is preliminary data.</text>
</comment>
<dbReference type="EMBL" id="SOHH01000095">
    <property type="protein sequence ID" value="TFD73950.1"/>
    <property type="molecule type" value="Genomic_DNA"/>
</dbReference>
<evidence type="ECO:0008006" key="5">
    <source>
        <dbReference type="Google" id="ProtNLM"/>
    </source>
</evidence>
<feature type="region of interest" description="Disordered" evidence="1">
    <location>
        <begin position="198"/>
        <end position="271"/>
    </location>
</feature>
<feature type="transmembrane region" description="Helical" evidence="2">
    <location>
        <begin position="119"/>
        <end position="138"/>
    </location>
</feature>
<sequence>MGAVDPEVWFALAYGGFLLLVALVLDLAARRTATNSSNARQGGFSYQQDHDAWKCSEDQWLWPISFDPENRVTRYRASPTVCNPCPVKHTCTTGHSGREVVRNIDSWPSSEAERFHRGIACAVVVLGFVWPVAVMFQGRSTVELALLGAASASIAAGSWPLWSHLRRVPARFPDHLKSEGLDENVAARATAAAGELARHTGYGSVRRTGRRPIQIEPHSSPGGSATAETTSAATKGNTVTSAFSTRWAELEREADPGGSGGGAGWTGGDAR</sequence>
<name>A0A4R9B1R1_9MICO</name>
<feature type="transmembrane region" description="Helical" evidence="2">
    <location>
        <begin position="12"/>
        <end position="29"/>
    </location>
</feature>
<feature type="transmembrane region" description="Helical" evidence="2">
    <location>
        <begin position="144"/>
        <end position="162"/>
    </location>
</feature>
<evidence type="ECO:0000256" key="2">
    <source>
        <dbReference type="SAM" id="Phobius"/>
    </source>
</evidence>
<keyword evidence="2" id="KW-0472">Membrane</keyword>
<dbReference type="RefSeq" id="WP_134524622.1">
    <property type="nucleotide sequence ID" value="NZ_SOHH01000095.1"/>
</dbReference>
<keyword evidence="2" id="KW-1133">Transmembrane helix</keyword>